<gene>
    <name evidence="1" type="ORF">HHI36_013087</name>
</gene>
<name>A0ABD2NGB3_9CUCU</name>
<comment type="caution">
    <text evidence="1">The sequence shown here is derived from an EMBL/GenBank/DDBJ whole genome shotgun (WGS) entry which is preliminary data.</text>
</comment>
<feature type="non-terminal residue" evidence="1">
    <location>
        <position position="1"/>
    </location>
</feature>
<proteinExistence type="predicted"/>
<protein>
    <submittedName>
        <fullName evidence="1">Uncharacterized protein</fullName>
    </submittedName>
</protein>
<evidence type="ECO:0000313" key="2">
    <source>
        <dbReference type="Proteomes" id="UP001516400"/>
    </source>
</evidence>
<keyword evidence="2" id="KW-1185">Reference proteome</keyword>
<dbReference type="AlphaFoldDB" id="A0ABD2NGB3"/>
<sequence length="62" mass="7213">QVANVSYFPLPLEKRRACSKVPIFQSHTRRISTAFCTLSLEVRTKSLRLLFWISTFVVLDKL</sequence>
<feature type="non-terminal residue" evidence="1">
    <location>
        <position position="62"/>
    </location>
</feature>
<dbReference type="Proteomes" id="UP001516400">
    <property type="component" value="Unassembled WGS sequence"/>
</dbReference>
<evidence type="ECO:0000313" key="1">
    <source>
        <dbReference type="EMBL" id="KAL3277747.1"/>
    </source>
</evidence>
<reference evidence="1 2" key="1">
    <citation type="journal article" date="2021" name="BMC Biol.">
        <title>Horizontally acquired antibacterial genes associated with adaptive radiation of ladybird beetles.</title>
        <authorList>
            <person name="Li H.S."/>
            <person name="Tang X.F."/>
            <person name="Huang Y.H."/>
            <person name="Xu Z.Y."/>
            <person name="Chen M.L."/>
            <person name="Du X.Y."/>
            <person name="Qiu B.Y."/>
            <person name="Chen P.T."/>
            <person name="Zhang W."/>
            <person name="Slipinski A."/>
            <person name="Escalona H.E."/>
            <person name="Waterhouse R.M."/>
            <person name="Zwick A."/>
            <person name="Pang H."/>
        </authorList>
    </citation>
    <scope>NUCLEOTIDE SEQUENCE [LARGE SCALE GENOMIC DNA]</scope>
    <source>
        <strain evidence="1">SYSU2018</strain>
    </source>
</reference>
<accession>A0ABD2NGB3</accession>
<organism evidence="1 2">
    <name type="scientific">Cryptolaemus montrouzieri</name>
    <dbReference type="NCBI Taxonomy" id="559131"/>
    <lineage>
        <taxon>Eukaryota</taxon>
        <taxon>Metazoa</taxon>
        <taxon>Ecdysozoa</taxon>
        <taxon>Arthropoda</taxon>
        <taxon>Hexapoda</taxon>
        <taxon>Insecta</taxon>
        <taxon>Pterygota</taxon>
        <taxon>Neoptera</taxon>
        <taxon>Endopterygota</taxon>
        <taxon>Coleoptera</taxon>
        <taxon>Polyphaga</taxon>
        <taxon>Cucujiformia</taxon>
        <taxon>Coccinelloidea</taxon>
        <taxon>Coccinellidae</taxon>
        <taxon>Scymninae</taxon>
        <taxon>Scymnini</taxon>
        <taxon>Cryptolaemus</taxon>
    </lineage>
</organism>
<dbReference type="EMBL" id="JABFTP020000103">
    <property type="protein sequence ID" value="KAL3277747.1"/>
    <property type="molecule type" value="Genomic_DNA"/>
</dbReference>